<feature type="signal peptide" evidence="3">
    <location>
        <begin position="1"/>
        <end position="19"/>
    </location>
</feature>
<dbReference type="Pfam" id="PF04041">
    <property type="entry name" value="Glyco_hydro_130"/>
    <property type="match status" value="1"/>
</dbReference>
<protein>
    <submittedName>
        <fullName evidence="4">Uncharacterized protein</fullName>
    </submittedName>
</protein>
<dbReference type="PANTHER" id="PTHR34106:SF5">
    <property type="entry name" value="GLYCOSIDASE"/>
    <property type="match status" value="1"/>
</dbReference>
<keyword evidence="1" id="KW-0328">Glycosyltransferase</keyword>
<dbReference type="eggNOG" id="ENOG502SR68">
    <property type="taxonomic scope" value="Eukaryota"/>
</dbReference>
<dbReference type="PaxDb" id="44689-DDB0205625"/>
<dbReference type="GO" id="GO:0016757">
    <property type="term" value="F:glycosyltransferase activity"/>
    <property type="evidence" value="ECO:0007669"/>
    <property type="project" value="UniProtKB-KW"/>
</dbReference>
<keyword evidence="5" id="KW-1185">Reference proteome</keyword>
<dbReference type="GeneID" id="8623106"/>
<dbReference type="SUPFAM" id="SSF75005">
    <property type="entry name" value="Arabinanase/levansucrase/invertase"/>
    <property type="match status" value="1"/>
</dbReference>
<evidence type="ECO:0000313" key="4">
    <source>
        <dbReference type="EMBL" id="EAL66729.1"/>
    </source>
</evidence>
<dbReference type="RefSeq" id="XP_640717.1">
    <property type="nucleotide sequence ID" value="XM_635625.1"/>
</dbReference>
<keyword evidence="3" id="KW-0732">Signal</keyword>
<comment type="caution">
    <text evidence="4">The sequence shown here is derived from an EMBL/GenBank/DDBJ whole genome shotgun (WGS) entry which is preliminary data.</text>
</comment>
<keyword evidence="2" id="KW-0808">Transferase</keyword>
<dbReference type="VEuPathDB" id="AmoebaDB:DDB_G0281495"/>
<dbReference type="InParanoid" id="Q54TU4"/>
<dbReference type="SMR" id="Q54TU4"/>
<reference evidence="4 5" key="1">
    <citation type="journal article" date="2005" name="Nature">
        <title>The genome of the social amoeba Dictyostelium discoideum.</title>
        <authorList>
            <consortium name="The Dictyostelium discoideum Sequencing Consortium"/>
            <person name="Eichinger L."/>
            <person name="Pachebat J.A."/>
            <person name="Glockner G."/>
            <person name="Rajandream M.A."/>
            <person name="Sucgang R."/>
            <person name="Berriman M."/>
            <person name="Song J."/>
            <person name="Olsen R."/>
            <person name="Szafranski K."/>
            <person name="Xu Q."/>
            <person name="Tunggal B."/>
            <person name="Kummerfeld S."/>
            <person name="Madera M."/>
            <person name="Konfortov B.A."/>
            <person name="Rivero F."/>
            <person name="Bankier A.T."/>
            <person name="Lehmann R."/>
            <person name="Hamlin N."/>
            <person name="Davies R."/>
            <person name="Gaudet P."/>
            <person name="Fey P."/>
            <person name="Pilcher K."/>
            <person name="Chen G."/>
            <person name="Saunders D."/>
            <person name="Sodergren E."/>
            <person name="Davis P."/>
            <person name="Kerhornou A."/>
            <person name="Nie X."/>
            <person name="Hall N."/>
            <person name="Anjard C."/>
            <person name="Hemphill L."/>
            <person name="Bason N."/>
            <person name="Farbrother P."/>
            <person name="Desany B."/>
            <person name="Just E."/>
            <person name="Morio T."/>
            <person name="Rost R."/>
            <person name="Churcher C."/>
            <person name="Cooper J."/>
            <person name="Haydock S."/>
            <person name="van Driessche N."/>
            <person name="Cronin A."/>
            <person name="Goodhead I."/>
            <person name="Muzny D."/>
            <person name="Mourier T."/>
            <person name="Pain A."/>
            <person name="Lu M."/>
            <person name="Harper D."/>
            <person name="Lindsay R."/>
            <person name="Hauser H."/>
            <person name="James K."/>
            <person name="Quiles M."/>
            <person name="Madan Babu M."/>
            <person name="Saito T."/>
            <person name="Buchrieser C."/>
            <person name="Wardroper A."/>
            <person name="Felder M."/>
            <person name="Thangavelu M."/>
            <person name="Johnson D."/>
            <person name="Knights A."/>
            <person name="Loulseged H."/>
            <person name="Mungall K."/>
            <person name="Oliver K."/>
            <person name="Price C."/>
            <person name="Quail M.A."/>
            <person name="Urushihara H."/>
            <person name="Hernandez J."/>
            <person name="Rabbinowitsch E."/>
            <person name="Steffen D."/>
            <person name="Sanders M."/>
            <person name="Ma J."/>
            <person name="Kohara Y."/>
            <person name="Sharp S."/>
            <person name="Simmonds M."/>
            <person name="Spiegler S."/>
            <person name="Tivey A."/>
            <person name="Sugano S."/>
            <person name="White B."/>
            <person name="Walker D."/>
            <person name="Woodward J."/>
            <person name="Winckler T."/>
            <person name="Tanaka Y."/>
            <person name="Shaulsky G."/>
            <person name="Schleicher M."/>
            <person name="Weinstock G."/>
            <person name="Rosenthal A."/>
            <person name="Cox E.C."/>
            <person name="Chisholm R.L."/>
            <person name="Gibbs R."/>
            <person name="Loomis W.F."/>
            <person name="Platzer M."/>
            <person name="Kay R.R."/>
            <person name="Williams J."/>
            <person name="Dear P.H."/>
            <person name="Noegel A.A."/>
            <person name="Barrell B."/>
            <person name="Kuspa A."/>
        </authorList>
    </citation>
    <scope>NUCLEOTIDE SEQUENCE [LARGE SCALE GENOMIC DNA]</scope>
    <source>
        <strain evidence="4 5">AX4</strain>
    </source>
</reference>
<sequence length="420" mass="47477">MNKLFICIILIINLNLIKSNELKFKISENQYTISMERLNNGNDNSPLLDSFKLQANNPSDESPWLYNYNVAYCPFVPPEIVKQYNNPTNRNLIIGAAVRVQNLTNNPTNIYSVGPSSIVFTFGVCENQDINNCKFNATNLSDPDYLITGPQSSDFQYIGAEDPRIVMVNQTIYMYYTAVNMNGTNTRAQLALATCDTSLVLTIQDFKQCWQLHGPIIEESIFWSKSAGLLYRENQETQYLFYGDTDIFIATTKDLINYSTLFNSQSSSSSSSSSLQRETLITTRDSSNYFDSVLVESGPEPLQLSDGNWLYLYNSAQQVTIPNQKPNWDIQYNLGFVILNGTNQEFNSNSILYRSPTPLFSPTLDWELCDDSSPFWSTHGLTPLVVFIEGWMPLGNDQFLVLYQGCDSVIGTSLITVKMN</sequence>
<dbReference type="PhylomeDB" id="Q54TU4"/>
<dbReference type="KEGG" id="ddi:DDB_G0281495"/>
<gene>
    <name evidence="4" type="ORF">DDB_G0281495</name>
</gene>
<evidence type="ECO:0000256" key="2">
    <source>
        <dbReference type="ARBA" id="ARBA00022679"/>
    </source>
</evidence>
<proteinExistence type="predicted"/>
<dbReference type="EMBL" id="AAFI02000041">
    <property type="protein sequence ID" value="EAL66729.1"/>
    <property type="molecule type" value="Genomic_DNA"/>
</dbReference>
<evidence type="ECO:0000256" key="1">
    <source>
        <dbReference type="ARBA" id="ARBA00022676"/>
    </source>
</evidence>
<evidence type="ECO:0000313" key="5">
    <source>
        <dbReference type="Proteomes" id="UP000002195"/>
    </source>
</evidence>
<dbReference type="HOGENOM" id="CLU_654578_0_0_1"/>
<dbReference type="InterPro" id="IPR023296">
    <property type="entry name" value="Glyco_hydro_beta-prop_sf"/>
</dbReference>
<name>Q54TU4_DICDI</name>
<dbReference type="InterPro" id="IPR007184">
    <property type="entry name" value="Mannoside_phosphorylase"/>
</dbReference>
<dbReference type="OMA" id="LDWELCD"/>
<accession>Q54TU4</accession>
<dbReference type="STRING" id="44689.Q54TU4"/>
<evidence type="ECO:0000256" key="3">
    <source>
        <dbReference type="SAM" id="SignalP"/>
    </source>
</evidence>
<dbReference type="Proteomes" id="UP000002195">
    <property type="component" value="Unassembled WGS sequence"/>
</dbReference>
<dbReference type="AlphaFoldDB" id="Q54TU4"/>
<dbReference type="PANTHER" id="PTHR34106">
    <property type="entry name" value="GLYCOSIDASE"/>
    <property type="match status" value="1"/>
</dbReference>
<dbReference type="dictyBase" id="DDB_G0281495"/>
<feature type="chain" id="PRO_5004249409" evidence="3">
    <location>
        <begin position="20"/>
        <end position="420"/>
    </location>
</feature>
<organism evidence="4 5">
    <name type="scientific">Dictyostelium discoideum</name>
    <name type="common">Social amoeba</name>
    <dbReference type="NCBI Taxonomy" id="44689"/>
    <lineage>
        <taxon>Eukaryota</taxon>
        <taxon>Amoebozoa</taxon>
        <taxon>Evosea</taxon>
        <taxon>Eumycetozoa</taxon>
        <taxon>Dictyostelia</taxon>
        <taxon>Dictyosteliales</taxon>
        <taxon>Dictyosteliaceae</taxon>
        <taxon>Dictyostelium</taxon>
    </lineage>
</organism>
<dbReference type="Gene3D" id="2.115.10.20">
    <property type="entry name" value="Glycosyl hydrolase domain, family 43"/>
    <property type="match status" value="1"/>
</dbReference>